<dbReference type="SFLD" id="SFLDS00001">
    <property type="entry name" value="Enolase"/>
    <property type="match status" value="1"/>
</dbReference>
<dbReference type="PANTHER" id="PTHR48073:SF5">
    <property type="entry name" value="O-SUCCINYLBENZOATE SYNTHASE"/>
    <property type="match status" value="1"/>
</dbReference>
<dbReference type="Pfam" id="PF02746">
    <property type="entry name" value="MR_MLE_N"/>
    <property type="match status" value="1"/>
</dbReference>
<dbReference type="Proteomes" id="UP000321332">
    <property type="component" value="Chromosome"/>
</dbReference>
<dbReference type="Gene3D" id="3.30.390.10">
    <property type="entry name" value="Enolase-like, N-terminal domain"/>
    <property type="match status" value="1"/>
</dbReference>
<dbReference type="InterPro" id="IPR036849">
    <property type="entry name" value="Enolase-like_C_sf"/>
</dbReference>
<dbReference type="SFLD" id="SFLDG00180">
    <property type="entry name" value="muconate_cycloisomerase"/>
    <property type="match status" value="1"/>
</dbReference>
<dbReference type="Gene3D" id="3.20.20.120">
    <property type="entry name" value="Enolase-like C-terminal domain"/>
    <property type="match status" value="1"/>
</dbReference>
<dbReference type="EMBL" id="CP042374">
    <property type="protein sequence ID" value="QEA32821.1"/>
    <property type="molecule type" value="Genomic_DNA"/>
</dbReference>
<dbReference type="Pfam" id="PF13378">
    <property type="entry name" value="MR_MLE_C"/>
    <property type="match status" value="1"/>
</dbReference>
<dbReference type="RefSeq" id="WP_014974263.1">
    <property type="nucleotide sequence ID" value="NZ_CP042374.1"/>
</dbReference>
<gene>
    <name evidence="8" type="primary">menC</name>
    <name evidence="8" type="ORF">FGL89_01045</name>
</gene>
<dbReference type="OMA" id="NMAWSET"/>
<dbReference type="AlphaFoldDB" id="A0AAE6IL32"/>
<accession>A0AAE6IL32</accession>
<dbReference type="InterPro" id="IPR010197">
    <property type="entry name" value="OSBS/NAAAR"/>
</dbReference>
<dbReference type="GO" id="GO:0046872">
    <property type="term" value="F:metal ion binding"/>
    <property type="evidence" value="ECO:0007669"/>
    <property type="project" value="UniProtKB-KW"/>
</dbReference>
<dbReference type="GeneID" id="61186307"/>
<evidence type="ECO:0000256" key="3">
    <source>
        <dbReference type="ARBA" id="ARBA00022842"/>
    </source>
</evidence>
<dbReference type="SMART" id="SM00922">
    <property type="entry name" value="MR_MLE"/>
    <property type="match status" value="1"/>
</dbReference>
<evidence type="ECO:0000256" key="4">
    <source>
        <dbReference type="ARBA" id="ARBA00023239"/>
    </source>
</evidence>
<evidence type="ECO:0000259" key="7">
    <source>
        <dbReference type="SMART" id="SM00922"/>
    </source>
</evidence>
<name>A0AAE6IL32_LEUCA</name>
<dbReference type="GO" id="GO:0016854">
    <property type="term" value="F:racemase and epimerase activity"/>
    <property type="evidence" value="ECO:0007669"/>
    <property type="project" value="UniProtKB-ARBA"/>
</dbReference>
<dbReference type="SUPFAM" id="SSF51604">
    <property type="entry name" value="Enolase C-terminal domain-like"/>
    <property type="match status" value="1"/>
</dbReference>
<keyword evidence="4 8" id="KW-0456">Lyase</keyword>
<evidence type="ECO:0000313" key="9">
    <source>
        <dbReference type="Proteomes" id="UP000321332"/>
    </source>
</evidence>
<dbReference type="GO" id="GO:0009234">
    <property type="term" value="P:menaquinone biosynthetic process"/>
    <property type="evidence" value="ECO:0007669"/>
    <property type="project" value="UniProtKB-UniRule"/>
</dbReference>
<reference evidence="8 9" key="1">
    <citation type="submission" date="2019-06" db="EMBL/GenBank/DDBJ databases">
        <title>Genome analyses of bacteria isolated from kimchi.</title>
        <authorList>
            <person name="Lee S."/>
            <person name="Ahn S."/>
            <person name="Roh S."/>
        </authorList>
    </citation>
    <scope>NUCLEOTIDE SEQUENCE [LARGE SCALE GENOMIC DNA]</scope>
    <source>
        <strain evidence="8 9">CBA3620</strain>
    </source>
</reference>
<keyword evidence="3" id="KW-0460">Magnesium</keyword>
<dbReference type="SUPFAM" id="SSF54826">
    <property type="entry name" value="Enolase N-terminal domain-like"/>
    <property type="match status" value="1"/>
</dbReference>
<evidence type="ECO:0000256" key="2">
    <source>
        <dbReference type="ARBA" id="ARBA00022723"/>
    </source>
</evidence>
<dbReference type="InterPro" id="IPR029065">
    <property type="entry name" value="Enolase_C-like"/>
</dbReference>
<proteinExistence type="predicted"/>
<dbReference type="NCBIfam" id="TIGR01928">
    <property type="entry name" value="menC_lowGC_arch"/>
    <property type="match status" value="1"/>
</dbReference>
<evidence type="ECO:0000256" key="6">
    <source>
        <dbReference type="NCBIfam" id="TIGR01928"/>
    </source>
</evidence>
<protein>
    <recommendedName>
        <fullName evidence="5 6">o-succinylbenzoate synthase</fullName>
        <ecNumber evidence="5 6">4.2.1.113</ecNumber>
    </recommendedName>
</protein>
<evidence type="ECO:0000256" key="5">
    <source>
        <dbReference type="ARBA" id="ARBA00029491"/>
    </source>
</evidence>
<dbReference type="InterPro" id="IPR013342">
    <property type="entry name" value="Mandelate_racemase_C"/>
</dbReference>
<dbReference type="GO" id="GO:0043748">
    <property type="term" value="F:O-succinylbenzoate synthase activity"/>
    <property type="evidence" value="ECO:0007669"/>
    <property type="project" value="UniProtKB-EC"/>
</dbReference>
<evidence type="ECO:0000313" key="8">
    <source>
        <dbReference type="EMBL" id="QEA32821.1"/>
    </source>
</evidence>
<organism evidence="8 9">
    <name type="scientific">Leuconostoc carnosum</name>
    <dbReference type="NCBI Taxonomy" id="1252"/>
    <lineage>
        <taxon>Bacteria</taxon>
        <taxon>Bacillati</taxon>
        <taxon>Bacillota</taxon>
        <taxon>Bacilli</taxon>
        <taxon>Lactobacillales</taxon>
        <taxon>Lactobacillaceae</taxon>
        <taxon>Leuconostoc</taxon>
    </lineage>
</organism>
<feature type="domain" description="Mandelate racemase/muconate lactonizing enzyme C-terminal" evidence="7">
    <location>
        <begin position="146"/>
        <end position="238"/>
    </location>
</feature>
<evidence type="ECO:0000256" key="1">
    <source>
        <dbReference type="ARBA" id="ARBA00001968"/>
    </source>
</evidence>
<dbReference type="PANTHER" id="PTHR48073">
    <property type="entry name" value="O-SUCCINYLBENZOATE SYNTHASE-RELATED"/>
    <property type="match status" value="1"/>
</dbReference>
<keyword evidence="2" id="KW-0479">Metal-binding</keyword>
<dbReference type="EC" id="4.2.1.113" evidence="5 6"/>
<dbReference type="InterPro" id="IPR013341">
    <property type="entry name" value="Mandelate_racemase_N_dom"/>
</dbReference>
<dbReference type="SFLD" id="SFLDF00009">
    <property type="entry name" value="o-succinylbenzoate_synthase"/>
    <property type="match status" value="1"/>
</dbReference>
<sequence length="363" mass="39956">MYHVEQFSMQPVTLKLKHPFKTAHSTTFERPLTLIKLEVFDEKTHQVASGFGEVQSFADLSYAPENQQMSRTVIETMILPYLKSYSFNSAPDFASYLQQLTPFASFAKAGIEMAVWDAVGKLTNQSLAQMIGGSMTKVPVGIAFGLDVSASDIRSAISEGYQRIKLKIQADNLHIEQLTRLLEQFPQQHFSLDANSSFTPTNIELLKQLPDNVLFIEQPFAATDFVDHAHFQLQTKQLLSLDESINNINDIRTLVALKAARAVTIKQGKIGGISAAIAAIELAQISGIRPWIGGMLSSNLGRGVDLALASLEGIAFAGDIADSQHYFQTDITEEALTVHKGFMDVPQRPGIGLTVNDMFSTFL</sequence>
<comment type="cofactor">
    <cofactor evidence="1">
        <name>a divalent metal cation</name>
        <dbReference type="ChEBI" id="CHEBI:60240"/>
    </cofactor>
</comment>
<dbReference type="InterPro" id="IPR029017">
    <property type="entry name" value="Enolase-like_N"/>
</dbReference>